<dbReference type="AlphaFoldDB" id="A0A9P8Q5F9"/>
<feature type="domain" description="Phosphatidic acid phosphatase type 2/haloperoxidase" evidence="7">
    <location>
        <begin position="116"/>
        <end position="261"/>
    </location>
</feature>
<keyword evidence="4 6" id="KW-1133">Transmembrane helix</keyword>
<evidence type="ECO:0000256" key="4">
    <source>
        <dbReference type="ARBA" id="ARBA00022989"/>
    </source>
</evidence>
<dbReference type="GO" id="GO:0008195">
    <property type="term" value="F:phosphatidate phosphatase activity"/>
    <property type="evidence" value="ECO:0007669"/>
    <property type="project" value="TreeGrafter"/>
</dbReference>
<dbReference type="Pfam" id="PF01569">
    <property type="entry name" value="PAP2"/>
    <property type="match status" value="1"/>
</dbReference>
<dbReference type="GO" id="GO:0006644">
    <property type="term" value="P:phospholipid metabolic process"/>
    <property type="evidence" value="ECO:0007669"/>
    <property type="project" value="InterPro"/>
</dbReference>
<feature type="transmembrane region" description="Helical" evidence="6">
    <location>
        <begin position="107"/>
        <end position="130"/>
    </location>
</feature>
<feature type="transmembrane region" description="Helical" evidence="6">
    <location>
        <begin position="210"/>
        <end position="228"/>
    </location>
</feature>
<dbReference type="PANTHER" id="PTHR10165">
    <property type="entry name" value="LIPID PHOSPHATE PHOSPHATASE"/>
    <property type="match status" value="1"/>
</dbReference>
<dbReference type="Gene3D" id="1.20.144.10">
    <property type="entry name" value="Phosphatidic acid phosphatase type 2/haloperoxidase"/>
    <property type="match status" value="1"/>
</dbReference>
<comment type="caution">
    <text evidence="8">The sequence shown here is derived from an EMBL/GenBank/DDBJ whole genome shotgun (WGS) entry which is preliminary data.</text>
</comment>
<comment type="subcellular location">
    <subcellularLocation>
        <location evidence="1">Membrane</location>
        <topology evidence="1">Multi-pass membrane protein</topology>
    </subcellularLocation>
</comment>
<dbReference type="InterPro" id="IPR036938">
    <property type="entry name" value="PAP2/HPO_sf"/>
</dbReference>
<evidence type="ECO:0000256" key="2">
    <source>
        <dbReference type="ARBA" id="ARBA00008816"/>
    </source>
</evidence>
<keyword evidence="9" id="KW-1185">Reference proteome</keyword>
<dbReference type="GO" id="GO:0016020">
    <property type="term" value="C:membrane"/>
    <property type="evidence" value="ECO:0007669"/>
    <property type="project" value="UniProtKB-SubCell"/>
</dbReference>
<keyword evidence="3 6" id="KW-0812">Transmembrane</keyword>
<evidence type="ECO:0000256" key="5">
    <source>
        <dbReference type="ARBA" id="ARBA00023136"/>
    </source>
</evidence>
<dbReference type="InterPro" id="IPR000326">
    <property type="entry name" value="PAP2/HPO"/>
</dbReference>
<dbReference type="InterPro" id="IPR043216">
    <property type="entry name" value="PAP-like"/>
</dbReference>
<dbReference type="GO" id="GO:0046839">
    <property type="term" value="P:phospholipid dephosphorylation"/>
    <property type="evidence" value="ECO:0007669"/>
    <property type="project" value="TreeGrafter"/>
</dbReference>
<reference evidence="8" key="2">
    <citation type="submission" date="2021-01" db="EMBL/GenBank/DDBJ databases">
        <authorList>
            <person name="Schikora-Tamarit M.A."/>
        </authorList>
    </citation>
    <scope>NUCLEOTIDE SEQUENCE</scope>
    <source>
        <strain evidence="8">CBS2887</strain>
    </source>
</reference>
<evidence type="ECO:0000259" key="7">
    <source>
        <dbReference type="Pfam" id="PF01569"/>
    </source>
</evidence>
<dbReference type="SUPFAM" id="SSF48317">
    <property type="entry name" value="Acid phosphatase/Vanadium-dependent haloperoxidase"/>
    <property type="match status" value="1"/>
</dbReference>
<evidence type="ECO:0000313" key="8">
    <source>
        <dbReference type="EMBL" id="KAH3683335.1"/>
    </source>
</evidence>
<keyword evidence="5 6" id="KW-0472">Membrane</keyword>
<evidence type="ECO:0000256" key="1">
    <source>
        <dbReference type="ARBA" id="ARBA00004141"/>
    </source>
</evidence>
<sequence length="414" mass="46304">MWKLPQKYFFYVKNSKIATYSFITYSAAFIILIALLVGLWIYRCTSVPKYREFSNFDISIINSYYPDSAIQVGNIQMVLFNGIFTALQLGSILFFNKRWRTLTKSRWGWNVVIFILGLLLSLVINFGLVFPLKTVLAVFRPDFVSRCSPLPNVHPEPGRLLNVLACTATYPTAIIRDGAMAFPSGLSAIIANNLTYAALLKKNNFQSTNVWINYGPFLIAGMISTWHISTRFSDNRSSLLDLFAGAVIGVLSSNISFWFLFDTKTGFPLPPYRYGFEFNIHDEGGCYRFEGDKFYHYDDAISFTIDECCAIQQIKAKQASEERPSKIAKLAAVLKDRPMIPVDEDEEPDSGNCEDKYKTMKSAAGSAAAQSLRFPQQAGGAGTPSTAGLTTIHDQGSKRVYTVKVHNKDPSPTC</sequence>
<reference evidence="8" key="1">
    <citation type="journal article" date="2021" name="Open Biol.">
        <title>Shared evolutionary footprints suggest mitochondrial oxidative damage underlies multiple complex I losses in fungi.</title>
        <authorList>
            <person name="Schikora-Tamarit M.A."/>
            <person name="Marcet-Houben M."/>
            <person name="Nosek J."/>
            <person name="Gabaldon T."/>
        </authorList>
    </citation>
    <scope>NUCLEOTIDE SEQUENCE</scope>
    <source>
        <strain evidence="8">CBS2887</strain>
    </source>
</reference>
<dbReference type="Proteomes" id="UP000774326">
    <property type="component" value="Unassembled WGS sequence"/>
</dbReference>
<name>A0A9P8Q5F9_WICPI</name>
<feature type="transmembrane region" description="Helical" evidence="6">
    <location>
        <begin position="240"/>
        <end position="261"/>
    </location>
</feature>
<proteinExistence type="inferred from homology"/>
<feature type="transmembrane region" description="Helical" evidence="6">
    <location>
        <begin position="75"/>
        <end position="95"/>
    </location>
</feature>
<dbReference type="OrthoDB" id="8907274at2759"/>
<accession>A0A9P8Q5F9</accession>
<comment type="similarity">
    <text evidence="2">Belongs to the PA-phosphatase related phosphoesterase family.</text>
</comment>
<gene>
    <name evidence="8" type="ORF">WICPIJ_005692</name>
</gene>
<dbReference type="PANTHER" id="PTHR10165:SF192">
    <property type="entry name" value="PHOSPHATIDIC ACID PHOSPHATASE TYPE 2_HALOPEROXIDASE DOMAIN-CONTAINING PROTEIN"/>
    <property type="match status" value="1"/>
</dbReference>
<evidence type="ECO:0000256" key="3">
    <source>
        <dbReference type="ARBA" id="ARBA00022692"/>
    </source>
</evidence>
<evidence type="ECO:0000313" key="9">
    <source>
        <dbReference type="Proteomes" id="UP000774326"/>
    </source>
</evidence>
<evidence type="ECO:0000256" key="6">
    <source>
        <dbReference type="SAM" id="Phobius"/>
    </source>
</evidence>
<feature type="transmembrane region" description="Helical" evidence="6">
    <location>
        <begin position="20"/>
        <end position="42"/>
    </location>
</feature>
<dbReference type="EMBL" id="JAEUBG010003171">
    <property type="protein sequence ID" value="KAH3683335.1"/>
    <property type="molecule type" value="Genomic_DNA"/>
</dbReference>
<organism evidence="8 9">
    <name type="scientific">Wickerhamomyces pijperi</name>
    <name type="common">Yeast</name>
    <name type="synonym">Pichia pijperi</name>
    <dbReference type="NCBI Taxonomy" id="599730"/>
    <lineage>
        <taxon>Eukaryota</taxon>
        <taxon>Fungi</taxon>
        <taxon>Dikarya</taxon>
        <taxon>Ascomycota</taxon>
        <taxon>Saccharomycotina</taxon>
        <taxon>Saccharomycetes</taxon>
        <taxon>Phaffomycetales</taxon>
        <taxon>Wickerhamomycetaceae</taxon>
        <taxon>Wickerhamomyces</taxon>
    </lineage>
</organism>
<protein>
    <recommendedName>
        <fullName evidence="7">Phosphatidic acid phosphatase type 2/haloperoxidase domain-containing protein</fullName>
    </recommendedName>
</protein>